<reference evidence="1" key="2">
    <citation type="journal article" date="2015" name="Fish Shellfish Immunol.">
        <title>Early steps in the European eel (Anguilla anguilla)-Vibrio vulnificus interaction in the gills: Role of the RtxA13 toxin.</title>
        <authorList>
            <person name="Callol A."/>
            <person name="Pajuelo D."/>
            <person name="Ebbesson L."/>
            <person name="Teles M."/>
            <person name="MacKenzie S."/>
            <person name="Amaro C."/>
        </authorList>
    </citation>
    <scope>NUCLEOTIDE SEQUENCE</scope>
</reference>
<organism evidence="1">
    <name type="scientific">Anguilla anguilla</name>
    <name type="common">European freshwater eel</name>
    <name type="synonym">Muraena anguilla</name>
    <dbReference type="NCBI Taxonomy" id="7936"/>
    <lineage>
        <taxon>Eukaryota</taxon>
        <taxon>Metazoa</taxon>
        <taxon>Chordata</taxon>
        <taxon>Craniata</taxon>
        <taxon>Vertebrata</taxon>
        <taxon>Euteleostomi</taxon>
        <taxon>Actinopterygii</taxon>
        <taxon>Neopterygii</taxon>
        <taxon>Teleostei</taxon>
        <taxon>Anguilliformes</taxon>
        <taxon>Anguillidae</taxon>
        <taxon>Anguilla</taxon>
    </lineage>
</organism>
<evidence type="ECO:0000313" key="1">
    <source>
        <dbReference type="EMBL" id="JAH99750.1"/>
    </source>
</evidence>
<sequence length="9" mass="1008">MDSLTQVTN</sequence>
<name>A0A0E9XD62_ANGAN</name>
<dbReference type="EMBL" id="GBXM01008827">
    <property type="protein sequence ID" value="JAH99750.1"/>
    <property type="molecule type" value="Transcribed_RNA"/>
</dbReference>
<reference evidence="1" key="1">
    <citation type="submission" date="2014-11" db="EMBL/GenBank/DDBJ databases">
        <authorList>
            <person name="Amaro Gonzalez C."/>
        </authorList>
    </citation>
    <scope>NUCLEOTIDE SEQUENCE</scope>
</reference>
<protein>
    <submittedName>
        <fullName evidence="1">Uncharacterized protein</fullName>
    </submittedName>
</protein>
<proteinExistence type="predicted"/>
<accession>A0A0E9XD62</accession>